<dbReference type="InterPro" id="IPR005467">
    <property type="entry name" value="His_kinase_dom"/>
</dbReference>
<keyword evidence="8" id="KW-0145">Chemotaxis</keyword>
<comment type="catalytic activity">
    <reaction evidence="1">
        <text>ATP + protein L-histidine = ADP + protein N-phospho-L-histidine.</text>
        <dbReference type="EC" id="2.7.13.3"/>
    </reaction>
</comment>
<dbReference type="InterPro" id="IPR036804">
    <property type="entry name" value="CheR_N_sf"/>
</dbReference>
<feature type="active site" evidence="8">
    <location>
        <position position="135"/>
    </location>
</feature>
<comment type="catalytic activity">
    <reaction evidence="2">
        <text>L-glutamyl-[protein] + S-adenosyl-L-methionine = [protein]-L-glutamate 5-O-methyl ester + S-adenosyl-L-homocysteine</text>
        <dbReference type="Rhea" id="RHEA:24452"/>
        <dbReference type="Rhea" id="RHEA-COMP:10208"/>
        <dbReference type="Rhea" id="RHEA-COMP:10311"/>
        <dbReference type="ChEBI" id="CHEBI:29973"/>
        <dbReference type="ChEBI" id="CHEBI:57856"/>
        <dbReference type="ChEBI" id="CHEBI:59789"/>
        <dbReference type="ChEBI" id="CHEBI:82795"/>
        <dbReference type="EC" id="2.1.1.80"/>
    </reaction>
</comment>
<dbReference type="Pfam" id="PF00512">
    <property type="entry name" value="HisKA"/>
    <property type="match status" value="1"/>
</dbReference>
<keyword evidence="14" id="KW-1185">Reference proteome</keyword>
<dbReference type="GO" id="GO:0005737">
    <property type="term" value="C:cytoplasm"/>
    <property type="evidence" value="ECO:0007669"/>
    <property type="project" value="InterPro"/>
</dbReference>
<evidence type="ECO:0000259" key="10">
    <source>
        <dbReference type="PROSITE" id="PS50109"/>
    </source>
</evidence>
<dbReference type="InterPro" id="IPR000780">
    <property type="entry name" value="CheR_MeTrfase"/>
</dbReference>
<keyword evidence="5" id="KW-0808">Transferase</keyword>
<dbReference type="Pfam" id="PF02518">
    <property type="entry name" value="HATPase_c"/>
    <property type="match status" value="1"/>
</dbReference>
<dbReference type="EMBL" id="BMXF01000002">
    <property type="protein sequence ID" value="GHB73349.1"/>
    <property type="molecule type" value="Genomic_DNA"/>
</dbReference>
<evidence type="ECO:0000313" key="14">
    <source>
        <dbReference type="Proteomes" id="UP000598271"/>
    </source>
</evidence>
<name>A0A8J3D9T0_9BACT</name>
<evidence type="ECO:0000256" key="7">
    <source>
        <dbReference type="ARBA" id="ARBA00022777"/>
    </source>
</evidence>
<evidence type="ECO:0000256" key="2">
    <source>
        <dbReference type="ARBA" id="ARBA00001541"/>
    </source>
</evidence>
<keyword evidence="4" id="KW-0489">Methyltransferase</keyword>
<evidence type="ECO:0000256" key="6">
    <source>
        <dbReference type="ARBA" id="ARBA00022691"/>
    </source>
</evidence>
<evidence type="ECO:0000256" key="8">
    <source>
        <dbReference type="PROSITE-ProRule" id="PRU00050"/>
    </source>
</evidence>
<dbReference type="InterPro" id="IPR035909">
    <property type="entry name" value="CheB_C"/>
</dbReference>
<dbReference type="Pfam" id="PF01739">
    <property type="entry name" value="CheR"/>
    <property type="match status" value="1"/>
</dbReference>
<evidence type="ECO:0000313" key="13">
    <source>
        <dbReference type="EMBL" id="GHB73349.1"/>
    </source>
</evidence>
<dbReference type="CDD" id="cd00082">
    <property type="entry name" value="HisKA"/>
    <property type="match status" value="1"/>
</dbReference>
<organism evidence="13 14">
    <name type="scientific">Persicitalea jodogahamensis</name>
    <dbReference type="NCBI Taxonomy" id="402147"/>
    <lineage>
        <taxon>Bacteria</taxon>
        <taxon>Pseudomonadati</taxon>
        <taxon>Bacteroidota</taxon>
        <taxon>Cytophagia</taxon>
        <taxon>Cytophagales</taxon>
        <taxon>Spirosomataceae</taxon>
        <taxon>Persicitalea</taxon>
    </lineage>
</organism>
<accession>A0A8J3D9T0</accession>
<dbReference type="InterPro" id="IPR000673">
    <property type="entry name" value="Sig_transdc_resp-reg_Me-estase"/>
</dbReference>
<dbReference type="PROSITE" id="PS50123">
    <property type="entry name" value="CHER"/>
    <property type="match status" value="1"/>
</dbReference>
<dbReference type="RefSeq" id="WP_189565214.1">
    <property type="nucleotide sequence ID" value="NZ_BMXF01000002.1"/>
</dbReference>
<keyword evidence="6" id="KW-0949">S-adenosyl-L-methionine</keyword>
<dbReference type="PANTHER" id="PTHR24422:SF10">
    <property type="entry name" value="CHEMOTAXIS PROTEIN METHYLTRANSFERASE 2"/>
    <property type="match status" value="1"/>
</dbReference>
<dbReference type="InterPro" id="IPR003661">
    <property type="entry name" value="HisK_dim/P_dom"/>
</dbReference>
<dbReference type="SMART" id="SM00388">
    <property type="entry name" value="HisKA"/>
    <property type="match status" value="1"/>
</dbReference>
<feature type="active site" evidence="8">
    <location>
        <position position="15"/>
    </location>
</feature>
<dbReference type="SUPFAM" id="SSF55874">
    <property type="entry name" value="ATPase domain of HSP90 chaperone/DNA topoisomerase II/histidine kinase"/>
    <property type="match status" value="1"/>
</dbReference>
<dbReference type="Gene3D" id="3.30.565.10">
    <property type="entry name" value="Histidine kinase-like ATPase, C-terminal domain"/>
    <property type="match status" value="1"/>
</dbReference>
<dbReference type="FunFam" id="3.30.565.10:FF:000006">
    <property type="entry name" value="Sensor histidine kinase WalK"/>
    <property type="match status" value="1"/>
</dbReference>
<evidence type="ECO:0000259" key="12">
    <source>
        <dbReference type="PROSITE" id="PS50123"/>
    </source>
</evidence>
<dbReference type="GO" id="GO:0000156">
    <property type="term" value="F:phosphorelay response regulator activity"/>
    <property type="evidence" value="ECO:0007669"/>
    <property type="project" value="InterPro"/>
</dbReference>
<dbReference type="Gene3D" id="3.40.50.180">
    <property type="entry name" value="Methylesterase CheB, C-terminal domain"/>
    <property type="match status" value="1"/>
</dbReference>
<evidence type="ECO:0000259" key="11">
    <source>
        <dbReference type="PROSITE" id="PS50122"/>
    </source>
</evidence>
<evidence type="ECO:0000256" key="9">
    <source>
        <dbReference type="SAM" id="MobiDB-lite"/>
    </source>
</evidence>
<dbReference type="GO" id="GO:0008983">
    <property type="term" value="F:protein-glutamate O-methyltransferase activity"/>
    <property type="evidence" value="ECO:0007669"/>
    <property type="project" value="UniProtKB-EC"/>
</dbReference>
<keyword evidence="3" id="KW-0597">Phosphoprotein</keyword>
<dbReference type="Pfam" id="PF01339">
    <property type="entry name" value="CheB_methylest"/>
    <property type="match status" value="1"/>
</dbReference>
<dbReference type="SUPFAM" id="SSF53335">
    <property type="entry name" value="S-adenosyl-L-methionine-dependent methyltransferases"/>
    <property type="match status" value="1"/>
</dbReference>
<keyword evidence="7" id="KW-0418">Kinase</keyword>
<dbReference type="InterPro" id="IPR022642">
    <property type="entry name" value="CheR_C"/>
</dbReference>
<dbReference type="Pfam" id="PF03705">
    <property type="entry name" value="CheR_N"/>
    <property type="match status" value="1"/>
</dbReference>
<feature type="domain" description="CheR-type methyltransferase" evidence="12">
    <location>
        <begin position="194"/>
        <end position="468"/>
    </location>
</feature>
<dbReference type="SUPFAM" id="SSF47384">
    <property type="entry name" value="Homodimeric domain of signal transducing histidine kinase"/>
    <property type="match status" value="1"/>
</dbReference>
<dbReference type="GO" id="GO:0008984">
    <property type="term" value="F:protein-glutamate methylesterase activity"/>
    <property type="evidence" value="ECO:0007669"/>
    <property type="project" value="InterPro"/>
</dbReference>
<proteinExistence type="predicted"/>
<dbReference type="SUPFAM" id="SSF52738">
    <property type="entry name" value="Methylesterase CheB, C-terminal domain"/>
    <property type="match status" value="1"/>
</dbReference>
<gene>
    <name evidence="13" type="ORF">GCM10007390_29360</name>
</gene>
<dbReference type="Proteomes" id="UP000598271">
    <property type="component" value="Unassembled WGS sequence"/>
</dbReference>
<dbReference type="SMART" id="SM00387">
    <property type="entry name" value="HATPase_c"/>
    <property type="match status" value="1"/>
</dbReference>
<feature type="domain" description="CheB-type methylesterase" evidence="11">
    <location>
        <begin position="3"/>
        <end position="193"/>
    </location>
</feature>
<evidence type="ECO:0000256" key="3">
    <source>
        <dbReference type="ARBA" id="ARBA00022553"/>
    </source>
</evidence>
<dbReference type="GO" id="GO:0032259">
    <property type="term" value="P:methylation"/>
    <property type="evidence" value="ECO:0007669"/>
    <property type="project" value="UniProtKB-KW"/>
</dbReference>
<dbReference type="Gene3D" id="1.20.120.330">
    <property type="entry name" value="Nucleotidyltransferases domain 2"/>
    <property type="match status" value="1"/>
</dbReference>
<dbReference type="PRINTS" id="PR00996">
    <property type="entry name" value="CHERMTFRASE"/>
</dbReference>
<feature type="active site" evidence="8">
    <location>
        <position position="43"/>
    </location>
</feature>
<dbReference type="GO" id="GO:0000155">
    <property type="term" value="F:phosphorelay sensor kinase activity"/>
    <property type="evidence" value="ECO:0007669"/>
    <property type="project" value="InterPro"/>
</dbReference>
<evidence type="ECO:0000256" key="5">
    <source>
        <dbReference type="ARBA" id="ARBA00022679"/>
    </source>
</evidence>
<feature type="domain" description="Histidine kinase" evidence="10">
    <location>
        <begin position="881"/>
        <end position="1105"/>
    </location>
</feature>
<dbReference type="InterPro" id="IPR022641">
    <property type="entry name" value="CheR_N"/>
</dbReference>
<reference evidence="13 14" key="1">
    <citation type="journal article" date="2014" name="Int. J. Syst. Evol. Microbiol.">
        <title>Complete genome sequence of Corynebacterium casei LMG S-19264T (=DSM 44701T), isolated from a smear-ripened cheese.</title>
        <authorList>
            <consortium name="US DOE Joint Genome Institute (JGI-PGF)"/>
            <person name="Walter F."/>
            <person name="Albersmeier A."/>
            <person name="Kalinowski J."/>
            <person name="Ruckert C."/>
        </authorList>
    </citation>
    <scope>NUCLEOTIDE SEQUENCE [LARGE SCALE GENOMIC DNA]</scope>
    <source>
        <strain evidence="13 14">KCTC 12866</strain>
    </source>
</reference>
<dbReference type="InterPro" id="IPR036890">
    <property type="entry name" value="HATPase_C_sf"/>
</dbReference>
<protein>
    <recommendedName>
        <fullName evidence="15">Protein-glutamate O-methyltransferase</fullName>
    </recommendedName>
</protein>
<dbReference type="SMART" id="SM00138">
    <property type="entry name" value="MeTrc"/>
    <property type="match status" value="1"/>
</dbReference>
<dbReference type="PROSITE" id="PS50109">
    <property type="entry name" value="HIS_KIN"/>
    <property type="match status" value="1"/>
</dbReference>
<evidence type="ECO:0008006" key="15">
    <source>
        <dbReference type="Google" id="ProtNLM"/>
    </source>
</evidence>
<dbReference type="InterPro" id="IPR036097">
    <property type="entry name" value="HisK_dim/P_sf"/>
</dbReference>
<dbReference type="PANTHER" id="PTHR24422">
    <property type="entry name" value="CHEMOTAXIS PROTEIN METHYLTRANSFERASE"/>
    <property type="match status" value="1"/>
</dbReference>
<dbReference type="GO" id="GO:0006935">
    <property type="term" value="P:chemotaxis"/>
    <property type="evidence" value="ECO:0007669"/>
    <property type="project" value="UniProtKB-UniRule"/>
</dbReference>
<dbReference type="Gene3D" id="3.40.50.150">
    <property type="entry name" value="Vaccinia Virus protein VP39"/>
    <property type="match status" value="1"/>
</dbReference>
<dbReference type="PROSITE" id="PS50122">
    <property type="entry name" value="CHEB"/>
    <property type="match status" value="1"/>
</dbReference>
<dbReference type="Gene3D" id="1.10.287.130">
    <property type="match status" value="1"/>
</dbReference>
<evidence type="ECO:0000256" key="4">
    <source>
        <dbReference type="ARBA" id="ARBA00022603"/>
    </source>
</evidence>
<dbReference type="AlphaFoldDB" id="A0A8J3D9T0"/>
<dbReference type="Gene3D" id="1.10.155.10">
    <property type="entry name" value="Chemotaxis receptor methyltransferase CheR, N-terminal domain"/>
    <property type="match status" value="1"/>
</dbReference>
<dbReference type="InterPro" id="IPR029063">
    <property type="entry name" value="SAM-dependent_MTases_sf"/>
</dbReference>
<comment type="caution">
    <text evidence="13">The sequence shown here is derived from an EMBL/GenBank/DDBJ whole genome shotgun (WGS) entry which is preliminary data.</text>
</comment>
<dbReference type="CDD" id="cd16434">
    <property type="entry name" value="CheB-CheR_fusion"/>
    <property type="match status" value="1"/>
</dbReference>
<dbReference type="InterPro" id="IPR050903">
    <property type="entry name" value="Bact_Chemotaxis_MeTrfase"/>
</dbReference>
<keyword evidence="8" id="KW-0378">Hydrolase</keyword>
<dbReference type="InterPro" id="IPR003594">
    <property type="entry name" value="HATPase_dom"/>
</dbReference>
<feature type="region of interest" description="Disordered" evidence="9">
    <location>
        <begin position="675"/>
        <end position="701"/>
    </location>
</feature>
<evidence type="ECO:0000256" key="1">
    <source>
        <dbReference type="ARBA" id="ARBA00000085"/>
    </source>
</evidence>
<sequence length="1105" mass="126849">MQKQEETYVMGVGASAGGLNALSRLLASFNGTTHSFCVIVVQHLSPDYKSELTSILSRRCKWPVEEIENGCSIQPHRVYVTPPNRSIEMKDGKLFLKELPPNYKNAPSADQFLISLAKEKQQYAIGAILSGFGHDGTEGVRAIKEVGGFTIAQSPVTAEYQDMPQSAIDSGMVDMVLDPAVMFDEVTHYINNHRVLQSSTPRERSLDAIFELLAKRSGTDFSKYKSSTVMRRMDKRIEALRLPSHTEYYKMIRQNPKELDVLFETVLIGITEFFRNREHFDALRKELKLLLEEKRPGDSIRIWSVGCATGEEPYTIAMLISELLGENIANYQIQIFGSDIDERALNKARRGTYSAKSVEKLPELYINKYFDKTEEDQKYQIRKTLKKNVLFSKHDITNDPPFVKLDLITCRNLFIYFNNSLQKDTLRVFHYSLKENGLLFMGKSESITPASDLFVKVNEFKVFRKADAAKVYNLKFSRYNTNFGHSKTQDDKKTAVRNMSILDIAKETLYHANENPFVIINDEAEIKEVQGSLRLYLEIGQGAMNHNLLKMSNKEMSLEIRGLLAQARNSGKIQVGNVIKFSLFDQLHFVRIKILPFIYPMGEENHYLVFFERIEPDGSYLRLTEEVSTDDFTDHRILELEQELNFAREYMQMFTEELETNNEELQSLNEELQSANEELKSSNEELETSNEELQSANEELSTANNELRLSNEMIIEREEDLKMANREIIRNETLYRTISENIPNGTVGILNEFLEVEYLAGQGMARYNIDLQSVKGKKLHELNPSETERSKLHKIFSDTQAGQSCKAEFSYMDRIYSLHTIPLKLDEHSPTKVLYLTQDITEQKEFTNMLEREVSHRTEQLEATNTKLAEVNLNLQQYAYVASHDLQEPLRKIQMFIALMHKSLPENDKSLVYSDKVSRAAARMAALVNGILEYSRINEDEREFEVLRLDEILDHVAEDCDLLMQEKNARLSYQDLGEVRGIEIQMYQLFLNLVKNALKFNEHQPVIQVSSHQVQGDLLPENSDLDPGRNYNVITVQDNGIGFKPEYADNIFEMFKRLHSKDKYAGTGLGLALCRKIVEVHKGQIRAAGEEGKGAKFTIYLPMDK</sequence>
<dbReference type="SUPFAM" id="SSF47757">
    <property type="entry name" value="Chemotaxis receptor methyltransferase CheR, N-terminal domain"/>
    <property type="match status" value="1"/>
</dbReference>